<protein>
    <submittedName>
        <fullName evidence="8">Ectoine/hydroxyectoine ABC transporter ATP-binding protein EhuA</fullName>
    </submittedName>
</protein>
<comment type="caution">
    <text evidence="8">The sequence shown here is derived from an EMBL/GenBank/DDBJ whole genome shotgun (WGS) entry which is preliminary data.</text>
</comment>
<feature type="domain" description="ABC transporter" evidence="7">
    <location>
        <begin position="2"/>
        <end position="242"/>
    </location>
</feature>
<dbReference type="PROSITE" id="PS50893">
    <property type="entry name" value="ABC_TRANSPORTER_2"/>
    <property type="match status" value="1"/>
</dbReference>
<dbReference type="GO" id="GO:0005886">
    <property type="term" value="C:plasma membrane"/>
    <property type="evidence" value="ECO:0007669"/>
    <property type="project" value="UniProtKB-SubCell"/>
</dbReference>
<dbReference type="PANTHER" id="PTHR43166:SF35">
    <property type="entry name" value="L-CYSTINE IMPORT ATP-BINDING PROTEIN TCYN"/>
    <property type="match status" value="1"/>
</dbReference>
<dbReference type="PROSITE" id="PS00211">
    <property type="entry name" value="ABC_TRANSPORTER_1"/>
    <property type="match status" value="1"/>
</dbReference>
<comment type="subcellular location">
    <subcellularLocation>
        <location evidence="1">Cell membrane</location>
        <topology evidence="1">Peripheral membrane protein</topology>
    </subcellularLocation>
</comment>
<organism evidence="8 9">
    <name type="scientific">Paenibacillus rigui</name>
    <dbReference type="NCBI Taxonomy" id="554312"/>
    <lineage>
        <taxon>Bacteria</taxon>
        <taxon>Bacillati</taxon>
        <taxon>Bacillota</taxon>
        <taxon>Bacilli</taxon>
        <taxon>Bacillales</taxon>
        <taxon>Paenibacillaceae</taxon>
        <taxon>Paenibacillus</taxon>
    </lineage>
</organism>
<evidence type="ECO:0000256" key="2">
    <source>
        <dbReference type="ARBA" id="ARBA00022448"/>
    </source>
</evidence>
<dbReference type="PANTHER" id="PTHR43166">
    <property type="entry name" value="AMINO ACID IMPORT ATP-BINDING PROTEIN"/>
    <property type="match status" value="1"/>
</dbReference>
<name>A0A229UY57_9BACL</name>
<evidence type="ECO:0000256" key="1">
    <source>
        <dbReference type="ARBA" id="ARBA00004202"/>
    </source>
</evidence>
<accession>A0A229UY57</accession>
<keyword evidence="4" id="KW-0547">Nucleotide-binding</keyword>
<dbReference type="PIRSF" id="PIRSF039085">
    <property type="entry name" value="ABC_ATPase_HisP"/>
    <property type="match status" value="1"/>
</dbReference>
<evidence type="ECO:0000313" key="8">
    <source>
        <dbReference type="EMBL" id="OXM88416.1"/>
    </source>
</evidence>
<dbReference type="InterPro" id="IPR050086">
    <property type="entry name" value="MetN_ABC_transporter-like"/>
</dbReference>
<keyword evidence="9" id="KW-1185">Reference proteome</keyword>
<dbReference type="InterPro" id="IPR003439">
    <property type="entry name" value="ABC_transporter-like_ATP-bd"/>
</dbReference>
<dbReference type="InterPro" id="IPR027417">
    <property type="entry name" value="P-loop_NTPase"/>
</dbReference>
<dbReference type="Pfam" id="PF00005">
    <property type="entry name" value="ABC_tran"/>
    <property type="match status" value="1"/>
</dbReference>
<evidence type="ECO:0000259" key="7">
    <source>
        <dbReference type="PROSITE" id="PS50893"/>
    </source>
</evidence>
<dbReference type="GO" id="GO:0005524">
    <property type="term" value="F:ATP binding"/>
    <property type="evidence" value="ECO:0007669"/>
    <property type="project" value="UniProtKB-KW"/>
</dbReference>
<dbReference type="Proteomes" id="UP000215509">
    <property type="component" value="Unassembled WGS sequence"/>
</dbReference>
<dbReference type="GO" id="GO:0015424">
    <property type="term" value="F:ABC-type amino acid transporter activity"/>
    <property type="evidence" value="ECO:0007669"/>
    <property type="project" value="InterPro"/>
</dbReference>
<keyword evidence="3" id="KW-1003">Cell membrane</keyword>
<keyword evidence="6" id="KW-0472">Membrane</keyword>
<evidence type="ECO:0000256" key="6">
    <source>
        <dbReference type="ARBA" id="ARBA00023136"/>
    </source>
</evidence>
<dbReference type="Gene3D" id="3.40.50.300">
    <property type="entry name" value="P-loop containing nucleotide triphosphate hydrolases"/>
    <property type="match status" value="1"/>
</dbReference>
<evidence type="ECO:0000256" key="3">
    <source>
        <dbReference type="ARBA" id="ARBA00022475"/>
    </source>
</evidence>
<evidence type="ECO:0000256" key="4">
    <source>
        <dbReference type="ARBA" id="ARBA00022741"/>
    </source>
</evidence>
<evidence type="ECO:0000256" key="5">
    <source>
        <dbReference type="ARBA" id="ARBA00022840"/>
    </source>
</evidence>
<dbReference type="InterPro" id="IPR017871">
    <property type="entry name" value="ABC_transporter-like_CS"/>
</dbReference>
<dbReference type="InterPro" id="IPR003593">
    <property type="entry name" value="AAA+_ATPase"/>
</dbReference>
<keyword evidence="5 8" id="KW-0067">ATP-binding</keyword>
<gene>
    <name evidence="8" type="ORF">CF651_00350</name>
</gene>
<dbReference type="AlphaFoldDB" id="A0A229UY57"/>
<dbReference type="SUPFAM" id="SSF52540">
    <property type="entry name" value="P-loop containing nucleoside triphosphate hydrolases"/>
    <property type="match status" value="1"/>
</dbReference>
<dbReference type="EMBL" id="NMQW01000001">
    <property type="protein sequence ID" value="OXM88416.1"/>
    <property type="molecule type" value="Genomic_DNA"/>
</dbReference>
<dbReference type="GO" id="GO:0016887">
    <property type="term" value="F:ATP hydrolysis activity"/>
    <property type="evidence" value="ECO:0007669"/>
    <property type="project" value="InterPro"/>
</dbReference>
<dbReference type="SMART" id="SM00382">
    <property type="entry name" value="AAA"/>
    <property type="match status" value="1"/>
</dbReference>
<dbReference type="RefSeq" id="WP_094012915.1">
    <property type="nucleotide sequence ID" value="NZ_NMQW01000001.1"/>
</dbReference>
<dbReference type="InterPro" id="IPR030679">
    <property type="entry name" value="ABC_ATPase_HisP-typ"/>
</dbReference>
<keyword evidence="2" id="KW-0813">Transport</keyword>
<dbReference type="OrthoDB" id="1679618at2"/>
<reference evidence="8 9" key="1">
    <citation type="submission" date="2017-07" db="EMBL/GenBank/DDBJ databases">
        <title>Genome sequencing and assembly of Paenibacillus rigui.</title>
        <authorList>
            <person name="Mayilraj S."/>
        </authorList>
    </citation>
    <scope>NUCLEOTIDE SEQUENCE [LARGE SCALE GENOMIC DNA]</scope>
    <source>
        <strain evidence="8 9">JCM 16352</strain>
    </source>
</reference>
<evidence type="ECO:0000313" key="9">
    <source>
        <dbReference type="Proteomes" id="UP000215509"/>
    </source>
</evidence>
<sequence>MLTIRQLSKQFEGSEVLKNINIDITEGTTTAIIGPSGSGKSTLLNCINLLELPSQGTIRLGDHSLTFPTSEKLSHRTILEFRQQTGMVFQGNHLFPHMTALQNIMLGLVTVKKKNKNDALVCAKALLHKVGLDAYGERYPYQLSGGQQQRVGIARAMAMEPRILLFDEPTSALDPELVEEVLEVMKDLKREGMTLFVVTHEMAFAHRVADSVFFMDQGEIIERGSPQEVFSKKDNEKLRYFVSRLSAGLLN</sequence>
<proteinExistence type="predicted"/>